<comment type="caution">
    <text evidence="2">The sequence shown here is derived from an EMBL/GenBank/DDBJ whole genome shotgun (WGS) entry which is preliminary data.</text>
</comment>
<name>A0AAD5XW56_9FUNG</name>
<feature type="region of interest" description="Disordered" evidence="1">
    <location>
        <begin position="411"/>
        <end position="432"/>
    </location>
</feature>
<evidence type="ECO:0000256" key="1">
    <source>
        <dbReference type="SAM" id="MobiDB-lite"/>
    </source>
</evidence>
<proteinExistence type="predicted"/>
<gene>
    <name evidence="2" type="ORF">HDU87_000187</name>
</gene>
<sequence>MTVLYFARAEAITIDIDLHADLPVERPLNLDFEREKNLDFGWILQTPGQSTNSSSILSHSPSAFATTSFGAPSLDADSHVGSLKSITLDQGKSQAHHSRPFGMEGPSGMILDGPLDDILFGPLDENQMPSRLLGDGQFDLFADLREDNEEVKRRRRERKGEDFHIEDMDFSAIIPVEEPDLYDVQVPNVGEYVGENALDAVEIQPVDDIAQPSATTPDAQEPATTRRQKRKRVLIDAATQITGAEFRAMRNEASANLVMAGRQAAIKERARKDKVILDSIMDIPALAQADPAQRKKSKPAEPLAVFDGEQARQPFDFRDMASSGDTAGLNQFDGGFDGGYMEFPRGATVDGSVDDPETLRAGEERRKSELMPWHKTSRAGSVVSDQSSRLGSARKRRNSVSALGDDFALDPMRRPSSVYGDQPDFGGLEDRGFGDDSFFGAVGEPVSSDERELNQFLK</sequence>
<feature type="compositionally biased region" description="Polar residues" evidence="1">
    <location>
        <begin position="212"/>
        <end position="225"/>
    </location>
</feature>
<evidence type="ECO:0000313" key="3">
    <source>
        <dbReference type="Proteomes" id="UP001212152"/>
    </source>
</evidence>
<keyword evidence="3" id="KW-1185">Reference proteome</keyword>
<dbReference type="Proteomes" id="UP001212152">
    <property type="component" value="Unassembled WGS sequence"/>
</dbReference>
<reference evidence="2" key="1">
    <citation type="submission" date="2020-05" db="EMBL/GenBank/DDBJ databases">
        <title>Phylogenomic resolution of chytrid fungi.</title>
        <authorList>
            <person name="Stajich J.E."/>
            <person name="Amses K."/>
            <person name="Simmons R."/>
            <person name="Seto K."/>
            <person name="Myers J."/>
            <person name="Bonds A."/>
            <person name="Quandt C.A."/>
            <person name="Barry K."/>
            <person name="Liu P."/>
            <person name="Grigoriev I."/>
            <person name="Longcore J.E."/>
            <person name="James T.Y."/>
        </authorList>
    </citation>
    <scope>NUCLEOTIDE SEQUENCE</scope>
    <source>
        <strain evidence="2">JEL0379</strain>
    </source>
</reference>
<feature type="region of interest" description="Disordered" evidence="1">
    <location>
        <begin position="439"/>
        <end position="458"/>
    </location>
</feature>
<dbReference type="AlphaFoldDB" id="A0AAD5XW56"/>
<organism evidence="2 3">
    <name type="scientific">Geranomyces variabilis</name>
    <dbReference type="NCBI Taxonomy" id="109894"/>
    <lineage>
        <taxon>Eukaryota</taxon>
        <taxon>Fungi</taxon>
        <taxon>Fungi incertae sedis</taxon>
        <taxon>Chytridiomycota</taxon>
        <taxon>Chytridiomycota incertae sedis</taxon>
        <taxon>Chytridiomycetes</taxon>
        <taxon>Spizellomycetales</taxon>
        <taxon>Powellomycetaceae</taxon>
        <taxon>Geranomyces</taxon>
    </lineage>
</organism>
<evidence type="ECO:0000313" key="2">
    <source>
        <dbReference type="EMBL" id="KAJ3185564.1"/>
    </source>
</evidence>
<accession>A0AAD5XW56</accession>
<feature type="region of interest" description="Disordered" evidence="1">
    <location>
        <begin position="211"/>
        <end position="231"/>
    </location>
</feature>
<feature type="compositionally biased region" description="Basic and acidic residues" evidence="1">
    <location>
        <begin position="448"/>
        <end position="458"/>
    </location>
</feature>
<dbReference type="EMBL" id="JADGJQ010000001">
    <property type="protein sequence ID" value="KAJ3185564.1"/>
    <property type="molecule type" value="Genomic_DNA"/>
</dbReference>
<protein>
    <submittedName>
        <fullName evidence="2">Uncharacterized protein</fullName>
    </submittedName>
</protein>
<feature type="region of interest" description="Disordered" evidence="1">
    <location>
        <begin position="362"/>
        <end position="398"/>
    </location>
</feature>